<dbReference type="AlphaFoldDB" id="A0A2S8G454"/>
<protein>
    <recommendedName>
        <fullName evidence="1">Nucleoside phosphorylase domain-containing protein</fullName>
    </recommendedName>
</protein>
<dbReference type="Pfam" id="PF01048">
    <property type="entry name" value="PNP_UDP_1"/>
    <property type="match status" value="1"/>
</dbReference>
<dbReference type="PANTHER" id="PTHR46832">
    <property type="entry name" value="5'-METHYLTHIOADENOSINE/S-ADENOSYLHOMOCYSTEINE NUCLEOSIDASE"/>
    <property type="match status" value="1"/>
</dbReference>
<organism evidence="2 3">
    <name type="scientific">Blastopirellula marina</name>
    <dbReference type="NCBI Taxonomy" id="124"/>
    <lineage>
        <taxon>Bacteria</taxon>
        <taxon>Pseudomonadati</taxon>
        <taxon>Planctomycetota</taxon>
        <taxon>Planctomycetia</taxon>
        <taxon>Pirellulales</taxon>
        <taxon>Pirellulaceae</taxon>
        <taxon>Blastopirellula</taxon>
    </lineage>
</organism>
<dbReference type="GO" id="GO:0009116">
    <property type="term" value="P:nucleoside metabolic process"/>
    <property type="evidence" value="ECO:0007669"/>
    <property type="project" value="InterPro"/>
</dbReference>
<reference evidence="2 3" key="1">
    <citation type="submission" date="2018-02" db="EMBL/GenBank/DDBJ databases">
        <title>Comparative genomes isolates from brazilian mangrove.</title>
        <authorList>
            <person name="Araujo J.E."/>
            <person name="Taketani R.G."/>
            <person name="Silva M.C.P."/>
            <person name="Loureco M.V."/>
            <person name="Andreote F.D."/>
        </authorList>
    </citation>
    <scope>NUCLEOTIDE SEQUENCE [LARGE SCALE GENOMIC DNA]</scope>
    <source>
        <strain evidence="2 3">HEX-2 MGV</strain>
    </source>
</reference>
<evidence type="ECO:0000259" key="1">
    <source>
        <dbReference type="Pfam" id="PF01048"/>
    </source>
</evidence>
<dbReference type="PANTHER" id="PTHR46832:SF1">
    <property type="entry name" value="5'-METHYLTHIOADENOSINE_S-ADENOSYLHOMOCYSTEINE NUCLEOSIDASE"/>
    <property type="match status" value="1"/>
</dbReference>
<dbReference type="GO" id="GO:0008930">
    <property type="term" value="F:methylthioadenosine nucleosidase activity"/>
    <property type="evidence" value="ECO:0007669"/>
    <property type="project" value="TreeGrafter"/>
</dbReference>
<evidence type="ECO:0000313" key="2">
    <source>
        <dbReference type="EMBL" id="PQO39070.1"/>
    </source>
</evidence>
<dbReference type="Gene3D" id="3.40.50.1580">
    <property type="entry name" value="Nucleoside phosphorylase domain"/>
    <property type="match status" value="1"/>
</dbReference>
<dbReference type="OrthoDB" id="261107at2"/>
<dbReference type="GO" id="GO:0019284">
    <property type="term" value="P:L-methionine salvage from S-adenosylmethionine"/>
    <property type="evidence" value="ECO:0007669"/>
    <property type="project" value="TreeGrafter"/>
</dbReference>
<dbReference type="InterPro" id="IPR000845">
    <property type="entry name" value="Nucleoside_phosphorylase_d"/>
</dbReference>
<dbReference type="CDD" id="cd17877">
    <property type="entry name" value="NP_MTAN-like"/>
    <property type="match status" value="1"/>
</dbReference>
<proteinExistence type="predicted"/>
<dbReference type="GO" id="GO:0005829">
    <property type="term" value="C:cytosol"/>
    <property type="evidence" value="ECO:0007669"/>
    <property type="project" value="TreeGrafter"/>
</dbReference>
<sequence>MLLRYLVSSFLQQQGQTVVRDFVSQQLAGQNSEEIPPEDIPKPDVVVLFALGVESAGFKESLESAATVKMEKRTVTVGKLGERAVGVVETGVGRKAAEAAVRDVIEIIGPKWIVSAGFAGGLVSDLKRGHVVMASCVSDIEGNEVTIPLNLTPEQIEATQGLASGKLLTVDRIIGTVEEKRELGEKHTAVAVDMETLAIAQACHEKQTKVISVRIISDTVDQPLPKDLEKLMSQKTTSGMLGAAAATIFNRPGSIKDMWNLNAMANKASDKLAGFLGGVLPQLDLAVRDEDES</sequence>
<dbReference type="Proteomes" id="UP000240009">
    <property type="component" value="Unassembled WGS sequence"/>
</dbReference>
<comment type="caution">
    <text evidence="2">The sequence shown here is derived from an EMBL/GenBank/DDBJ whole genome shotgun (WGS) entry which is preliminary data.</text>
</comment>
<dbReference type="SUPFAM" id="SSF53167">
    <property type="entry name" value="Purine and uridine phosphorylases"/>
    <property type="match status" value="1"/>
</dbReference>
<evidence type="ECO:0000313" key="3">
    <source>
        <dbReference type="Proteomes" id="UP000240009"/>
    </source>
</evidence>
<accession>A0A2S8G454</accession>
<dbReference type="GO" id="GO:0008782">
    <property type="term" value="F:adenosylhomocysteine nucleosidase activity"/>
    <property type="evidence" value="ECO:0007669"/>
    <property type="project" value="TreeGrafter"/>
</dbReference>
<gene>
    <name evidence="2" type="ORF">C5Y96_04190</name>
</gene>
<dbReference type="EMBL" id="PUIA01000016">
    <property type="protein sequence ID" value="PQO39070.1"/>
    <property type="molecule type" value="Genomic_DNA"/>
</dbReference>
<dbReference type="RefSeq" id="WP_105350270.1">
    <property type="nucleotide sequence ID" value="NZ_PUIA01000016.1"/>
</dbReference>
<name>A0A2S8G454_9BACT</name>
<dbReference type="InterPro" id="IPR035994">
    <property type="entry name" value="Nucleoside_phosphorylase_sf"/>
</dbReference>
<feature type="domain" description="Nucleoside phosphorylase" evidence="1">
    <location>
        <begin position="45"/>
        <end position="228"/>
    </location>
</feature>